<dbReference type="InterPro" id="IPR037165">
    <property type="entry name" value="AldOxase/xan_DH_Mopterin-bd_sf"/>
</dbReference>
<protein>
    <submittedName>
        <fullName evidence="3">Xanthine dehydrogenase family protein molybdopterin-binding subunit</fullName>
    </submittedName>
</protein>
<evidence type="ECO:0000313" key="3">
    <source>
        <dbReference type="EMBL" id="KAA2237797.1"/>
    </source>
</evidence>
<dbReference type="Pfam" id="PF01315">
    <property type="entry name" value="Ald_Xan_dh_C"/>
    <property type="match status" value="1"/>
</dbReference>
<dbReference type="EMBL" id="VUOA01000018">
    <property type="protein sequence ID" value="KAA2237797.1"/>
    <property type="molecule type" value="Genomic_DNA"/>
</dbReference>
<dbReference type="InterPro" id="IPR036856">
    <property type="entry name" value="Ald_Oxase/Xan_DH_a/b_sf"/>
</dbReference>
<comment type="caution">
    <text evidence="3">The sequence shown here is derived from an EMBL/GenBank/DDBJ whole genome shotgun (WGS) entry which is preliminary data.</text>
</comment>
<feature type="region of interest" description="Disordered" evidence="1">
    <location>
        <begin position="140"/>
        <end position="162"/>
    </location>
</feature>
<reference evidence="3 4" key="1">
    <citation type="submission" date="2019-09" db="EMBL/GenBank/DDBJ databases">
        <title>Salinarimonas rosea gen. nov., sp. nov., a new member of the a-2 subgroup of the Proteobacteria.</title>
        <authorList>
            <person name="Liu J."/>
        </authorList>
    </citation>
    <scope>NUCLEOTIDE SEQUENCE [LARGE SCALE GENOMIC DNA]</scope>
    <source>
        <strain evidence="3 4">BN140002</strain>
    </source>
</reference>
<evidence type="ECO:0000256" key="1">
    <source>
        <dbReference type="SAM" id="MobiDB-lite"/>
    </source>
</evidence>
<dbReference type="RefSeq" id="WP_149816792.1">
    <property type="nucleotide sequence ID" value="NZ_VUOA01000018.1"/>
</dbReference>
<evidence type="ECO:0000259" key="2">
    <source>
        <dbReference type="SMART" id="SM01008"/>
    </source>
</evidence>
<dbReference type="Gene3D" id="3.30.365.10">
    <property type="entry name" value="Aldehyde oxidase/xanthine dehydrogenase, molybdopterin binding domain"/>
    <property type="match status" value="4"/>
</dbReference>
<proteinExistence type="predicted"/>
<dbReference type="AlphaFoldDB" id="A0A5B2VHX9"/>
<accession>A0A5B2VHX9</accession>
<gene>
    <name evidence="3" type="ORF">F0L46_08990</name>
</gene>
<dbReference type="Pfam" id="PF02738">
    <property type="entry name" value="MoCoBD_1"/>
    <property type="match status" value="1"/>
</dbReference>
<evidence type="ECO:0000313" key="4">
    <source>
        <dbReference type="Proteomes" id="UP000323142"/>
    </source>
</evidence>
<dbReference type="GO" id="GO:0016491">
    <property type="term" value="F:oxidoreductase activity"/>
    <property type="evidence" value="ECO:0007669"/>
    <property type="project" value="InterPro"/>
</dbReference>
<name>A0A5B2VHX9_9HYPH</name>
<dbReference type="SUPFAM" id="SSF56003">
    <property type="entry name" value="Molybdenum cofactor-binding domain"/>
    <property type="match status" value="1"/>
</dbReference>
<dbReference type="GO" id="GO:0005506">
    <property type="term" value="F:iron ion binding"/>
    <property type="evidence" value="ECO:0007669"/>
    <property type="project" value="InterPro"/>
</dbReference>
<reference evidence="3 4" key="2">
    <citation type="submission" date="2019-09" db="EMBL/GenBank/DDBJ databases">
        <authorList>
            <person name="Jin C."/>
        </authorList>
    </citation>
    <scope>NUCLEOTIDE SEQUENCE [LARGE SCALE GENOMIC DNA]</scope>
    <source>
        <strain evidence="3 4">BN140002</strain>
    </source>
</reference>
<dbReference type="InterPro" id="IPR000674">
    <property type="entry name" value="Ald_Oxase/Xan_DH_a/b"/>
</dbReference>
<dbReference type="SMART" id="SM01008">
    <property type="entry name" value="Ald_Xan_dh_C"/>
    <property type="match status" value="1"/>
</dbReference>
<dbReference type="InterPro" id="IPR008274">
    <property type="entry name" value="AldOxase/xan_DH_MoCoBD1"/>
</dbReference>
<keyword evidence="4" id="KW-1185">Reference proteome</keyword>
<dbReference type="Proteomes" id="UP000323142">
    <property type="component" value="Unassembled WGS sequence"/>
</dbReference>
<organism evidence="3 4">
    <name type="scientific">Salinarimonas soli</name>
    <dbReference type="NCBI Taxonomy" id="1638099"/>
    <lineage>
        <taxon>Bacteria</taxon>
        <taxon>Pseudomonadati</taxon>
        <taxon>Pseudomonadota</taxon>
        <taxon>Alphaproteobacteria</taxon>
        <taxon>Hyphomicrobiales</taxon>
        <taxon>Salinarimonadaceae</taxon>
        <taxon>Salinarimonas</taxon>
    </lineage>
</organism>
<dbReference type="OrthoDB" id="8428274at2"/>
<dbReference type="Pfam" id="PF20256">
    <property type="entry name" value="MoCoBD_2"/>
    <property type="match status" value="1"/>
</dbReference>
<dbReference type="InterPro" id="IPR046867">
    <property type="entry name" value="AldOxase/xan_DH_MoCoBD2"/>
</dbReference>
<dbReference type="SUPFAM" id="SSF54665">
    <property type="entry name" value="CO dehydrogenase molybdoprotein N-domain-like"/>
    <property type="match status" value="1"/>
</dbReference>
<dbReference type="PANTHER" id="PTHR11908">
    <property type="entry name" value="XANTHINE DEHYDROGENASE"/>
    <property type="match status" value="1"/>
</dbReference>
<feature type="domain" description="Aldehyde oxidase/xanthine dehydrogenase a/b hammerhead" evidence="2">
    <location>
        <begin position="22"/>
        <end position="137"/>
    </location>
</feature>
<sequence>MNVPLKAIGQPVSRVDGPDKVQGHARYAAEFDQPDLMHAAMVLSTIPSGTITAIETKAARSAPGVHAVITHENAPRLPYAPMAKRPQVDAQGGDQLKVFQDPTIRFNGQPVAVVVAETLEQAVHAADLVRVSYEHADGHTTFDRARGRAPSRGNEKAGRPADTEIGDADAALKSAAVSIDANYVQAREHHNAIEPHATIAAWDGDHLTLHDKTQWPDNDRDEIAHVFGIKKENIHVVSPFVGGAFGSALRTWPHVTVAALAARVVQRPVRLELTRRQCYTSIGFRPHTEQRVALGAAADGTLTAIVQEAFGQTATYEEYAETTLDPARNTYACPNVRTRYRLIEMNTNSPCPMRSPGVATGMLALETAMDELAVALRMDPLELRLKNYADRDQHKNLPWSSKELRACYRVAAERFGWSERTPEPRSMRRNGHLIGYGMATAVYPSHRAKASAAATLLRDGTALIRTAGSDMGPGTYTSMTQVAAETLGLPVERVRIELGDTDMPYAPVHGGSITMASVGTAVQAACQALLDDLAGVVKASPDPRLAAFKAGTPEWRDGGLAGPGGVISFAELMEGLGFDRITAEGQSAPGNESKTHSSAAFGAVFAEVEVDPDFGTVRVPRIVGAYDIGRVVNPKTARSQCVGGMVQGVGMALLEQAEWDERFGRPMNGNLAEYVVPVCADIRSLDVTFVPGEDTIFNPLGVKGVAELGLSGVSAAIGNAVYHATGRRVREFPILPERLLMG</sequence>
<dbReference type="Gene3D" id="3.90.1170.50">
    <property type="entry name" value="Aldehyde oxidase/xanthine dehydrogenase, a/b hammerhead"/>
    <property type="match status" value="1"/>
</dbReference>
<feature type="compositionally biased region" description="Basic and acidic residues" evidence="1">
    <location>
        <begin position="153"/>
        <end position="162"/>
    </location>
</feature>
<dbReference type="InterPro" id="IPR016208">
    <property type="entry name" value="Ald_Oxase/xanthine_DH-like"/>
</dbReference>
<dbReference type="PANTHER" id="PTHR11908:SF153">
    <property type="entry name" value="DEHYDROGENASE"/>
    <property type="match status" value="1"/>
</dbReference>